<evidence type="ECO:0000313" key="2">
    <source>
        <dbReference type="Proteomes" id="UP001463665"/>
    </source>
</evidence>
<gene>
    <name evidence="1" type="ORF">AAFP95_06920</name>
</gene>
<evidence type="ECO:0000313" key="1">
    <source>
        <dbReference type="EMBL" id="XAO75618.1"/>
    </source>
</evidence>
<dbReference type="EMBL" id="CP154834">
    <property type="protein sequence ID" value="XAO75618.1"/>
    <property type="molecule type" value="Genomic_DNA"/>
</dbReference>
<name>A0AAU6WTR0_9FLAO</name>
<protein>
    <submittedName>
        <fullName evidence="1">Uncharacterized protein</fullName>
    </submittedName>
</protein>
<dbReference type="Proteomes" id="UP001463665">
    <property type="component" value="Chromosome"/>
</dbReference>
<accession>A0AAU6WTR0</accession>
<dbReference type="RefSeq" id="WP_345767249.1">
    <property type="nucleotide sequence ID" value="NZ_CP154834.1"/>
</dbReference>
<dbReference type="AlphaFoldDB" id="A0AAU6WTR0"/>
<sequence length="298" mass="34996">MRHIDISDFEETFNKLNTGTTFKNWLDVANQHLENIKPLDAKGRSEYWSKNNHWRGLYTTLSELSGHKCWYSESPENSSEWEIEHYRPKAQSKDENGVVIRDDGYWWLSFHWKNFRLAGSLVNKLRKDRFENGLEVYGKGNYFPLIQDSLIAQPEDFICNCESPLLIDPINPSDVTLISFDSNGDVYPTYSEEENIINNKKAVLSIKFYGLDHTPIQRSRNKIWQKCETIIETTNNFIKHHKPTQLQINSKISECYVELVNLTKKTEPYTMVVKCFIKEKSKDKDNYPWLENINAVLQ</sequence>
<organism evidence="1 2">
    <name type="scientific">Chryseobacterium endophyticum</name>
    <dbReference type="NCBI Taxonomy" id="1854762"/>
    <lineage>
        <taxon>Bacteria</taxon>
        <taxon>Pseudomonadati</taxon>
        <taxon>Bacteroidota</taxon>
        <taxon>Flavobacteriia</taxon>
        <taxon>Flavobacteriales</taxon>
        <taxon>Weeksellaceae</taxon>
        <taxon>Chryseobacterium group</taxon>
        <taxon>Chryseobacterium</taxon>
    </lineage>
</organism>
<keyword evidence="2" id="KW-1185">Reference proteome</keyword>
<reference evidence="1 2" key="1">
    <citation type="submission" date="2024-04" db="EMBL/GenBank/DDBJ databases">
        <title>Genome sequencing and assembly of rice foliar adapted Chryseobacterium endophyticum OsEnb-ALM-A6.</title>
        <authorList>
            <person name="Kumar S."/>
            <person name="Javed M."/>
            <person name="Chouhan V."/>
            <person name="Charishma K."/>
            <person name="Patel A."/>
            <person name="Kumar M."/>
            <person name="Sahu K.P."/>
            <person name="Kumar A."/>
        </authorList>
    </citation>
    <scope>NUCLEOTIDE SEQUENCE [LARGE SCALE GENOMIC DNA]</scope>
    <source>
        <strain evidence="1 2">OsEnb-ALM-A6</strain>
    </source>
</reference>
<proteinExistence type="predicted"/>